<evidence type="ECO:0000256" key="14">
    <source>
        <dbReference type="ARBA" id="ARBA00023180"/>
    </source>
</evidence>
<keyword evidence="11 17" id="KW-0472">Membrane</keyword>
<keyword evidence="9 17" id="KW-1133">Transmembrane helix</keyword>
<evidence type="ECO:0000256" key="3">
    <source>
        <dbReference type="ARBA" id="ARBA00009197"/>
    </source>
</evidence>
<evidence type="ECO:0000256" key="13">
    <source>
        <dbReference type="ARBA" id="ARBA00023157"/>
    </source>
</evidence>
<dbReference type="SUPFAM" id="SSF49265">
    <property type="entry name" value="Fibronectin type III"/>
    <property type="match status" value="2"/>
</dbReference>
<feature type="domain" description="Fibronectin type-III" evidence="18">
    <location>
        <begin position="26"/>
        <end position="105"/>
    </location>
</feature>
<evidence type="ECO:0000256" key="6">
    <source>
        <dbReference type="ARBA" id="ARBA00022692"/>
    </source>
</evidence>
<evidence type="ECO:0000313" key="20">
    <source>
        <dbReference type="Ensembl" id="ENSSLDP00000016313.1"/>
    </source>
</evidence>
<evidence type="ECO:0000256" key="2">
    <source>
        <dbReference type="ARBA" id="ARBA00004479"/>
    </source>
</evidence>
<evidence type="ECO:0000259" key="18">
    <source>
        <dbReference type="Pfam" id="PF01108"/>
    </source>
</evidence>
<keyword evidence="13" id="KW-1015">Disulfide bond</keyword>
<keyword evidence="15" id="KW-0449">Lipoprotein</keyword>
<sequence length="291" mass="32992">MKYVFIIFLSFNYVSNHSVLHDVFYFEGSFPQAQHVTWKSTNFKTVLSWEPKPSADYSYTVEFSVVGRDRQRNHHCVRSSATVCDLSSSLTDLNANYTADILSEPPLGVTSDLIEFPYTTSPRFCPYKDTDIGRPDFKLEVSEDKKKTTLYVTDPLTALFKDGRQLSIRDVFSEQLHYRVTYRRNKSTGKVSPTNIIEMSGLDRGESYCFNVQAFIPSRSFKKQLGELSHTQCSEVEDPSISDVYSVGVIAVAIFLILLLIAIIIAVTVICCRCRRNARTTGKEGLPLRDV</sequence>
<dbReference type="FunFam" id="2.60.40.10:FF:000899">
    <property type="entry name" value="Tissue factor"/>
    <property type="match status" value="1"/>
</dbReference>
<dbReference type="Proteomes" id="UP000261360">
    <property type="component" value="Unplaced"/>
</dbReference>
<feature type="transmembrane region" description="Helical" evidence="17">
    <location>
        <begin position="244"/>
        <end position="270"/>
    </location>
</feature>
<comment type="similarity">
    <text evidence="3">Belongs to the tissue factor family.</text>
</comment>
<keyword evidence="8" id="KW-0732">Signal</keyword>
<dbReference type="InterPro" id="IPR036116">
    <property type="entry name" value="FN3_sf"/>
</dbReference>
<evidence type="ECO:0000259" key="19">
    <source>
        <dbReference type="Pfam" id="PF09294"/>
    </source>
</evidence>
<dbReference type="InterPro" id="IPR015373">
    <property type="entry name" value="Interferon/interleukin_rcp_dom"/>
</dbReference>
<dbReference type="GO" id="GO:0004896">
    <property type="term" value="F:cytokine receptor activity"/>
    <property type="evidence" value="ECO:0007669"/>
    <property type="project" value="TreeGrafter"/>
</dbReference>
<dbReference type="Pfam" id="PF09294">
    <property type="entry name" value="Interfer-bind"/>
    <property type="match status" value="1"/>
</dbReference>
<protein>
    <recommendedName>
        <fullName evidence="5">Tissue factor</fullName>
    </recommendedName>
    <alternativeName>
        <fullName evidence="16">Coagulation factor III</fullName>
    </alternativeName>
</protein>
<keyword evidence="12" id="KW-0564">Palmitate</keyword>
<dbReference type="InterPro" id="IPR050650">
    <property type="entry name" value="Type-II_Cytokine-TF_Rcpt"/>
</dbReference>
<organism evidence="20 21">
    <name type="scientific">Seriola lalandi dorsalis</name>
    <dbReference type="NCBI Taxonomy" id="1841481"/>
    <lineage>
        <taxon>Eukaryota</taxon>
        <taxon>Metazoa</taxon>
        <taxon>Chordata</taxon>
        <taxon>Craniata</taxon>
        <taxon>Vertebrata</taxon>
        <taxon>Euteleostomi</taxon>
        <taxon>Actinopterygii</taxon>
        <taxon>Neopterygii</taxon>
        <taxon>Teleostei</taxon>
        <taxon>Neoteleostei</taxon>
        <taxon>Acanthomorphata</taxon>
        <taxon>Carangaria</taxon>
        <taxon>Carangiformes</taxon>
        <taxon>Carangidae</taxon>
        <taxon>Seriola</taxon>
    </lineage>
</organism>
<evidence type="ECO:0000256" key="11">
    <source>
        <dbReference type="ARBA" id="ARBA00023136"/>
    </source>
</evidence>
<comment type="subunit">
    <text evidence="4">Interacts with HSPE; the interaction, inhibited by heparin, promotes the generation of activated factor X and activates coagulation in the presence of activated factor VII.</text>
</comment>
<comment type="subcellular location">
    <subcellularLocation>
        <location evidence="2">Membrane</location>
        <topology evidence="2">Single-pass type I membrane protein</topology>
    </subcellularLocation>
</comment>
<evidence type="ECO:0000256" key="12">
    <source>
        <dbReference type="ARBA" id="ARBA00023139"/>
    </source>
</evidence>
<accession>A0A3B4XYK5</accession>
<evidence type="ECO:0000256" key="9">
    <source>
        <dbReference type="ARBA" id="ARBA00022989"/>
    </source>
</evidence>
<dbReference type="InterPro" id="IPR001187">
    <property type="entry name" value="Tissue_factor"/>
</dbReference>
<evidence type="ECO:0000256" key="16">
    <source>
        <dbReference type="ARBA" id="ARBA00031171"/>
    </source>
</evidence>
<keyword evidence="10" id="KW-0094">Blood coagulation</keyword>
<evidence type="ECO:0000256" key="5">
    <source>
        <dbReference type="ARBA" id="ARBA00018722"/>
    </source>
</evidence>
<name>A0A3B4XYK5_SERLL</name>
<dbReference type="Gene3D" id="2.60.40.10">
    <property type="entry name" value="Immunoglobulins"/>
    <property type="match status" value="2"/>
</dbReference>
<reference evidence="20" key="2">
    <citation type="submission" date="2025-09" db="UniProtKB">
        <authorList>
            <consortium name="Ensembl"/>
        </authorList>
    </citation>
    <scope>IDENTIFICATION</scope>
</reference>
<evidence type="ECO:0000256" key="4">
    <source>
        <dbReference type="ARBA" id="ARBA00011184"/>
    </source>
</evidence>
<dbReference type="Pfam" id="PF01108">
    <property type="entry name" value="Tissue_fac"/>
    <property type="match status" value="1"/>
</dbReference>
<evidence type="ECO:0000256" key="8">
    <source>
        <dbReference type="ARBA" id="ARBA00022729"/>
    </source>
</evidence>
<proteinExistence type="inferred from homology"/>
<keyword evidence="14" id="KW-0325">Glycoprotein</keyword>
<dbReference type="AlphaFoldDB" id="A0A3B4XYK5"/>
<dbReference type="Ensembl" id="ENSSLDT00000016910.1">
    <property type="protein sequence ID" value="ENSSLDP00000016313.1"/>
    <property type="gene ID" value="ENSSLDG00000012908.1"/>
</dbReference>
<evidence type="ECO:0000256" key="15">
    <source>
        <dbReference type="ARBA" id="ARBA00023288"/>
    </source>
</evidence>
<evidence type="ECO:0000256" key="7">
    <source>
        <dbReference type="ARBA" id="ARBA00022696"/>
    </source>
</evidence>
<evidence type="ECO:0000256" key="1">
    <source>
        <dbReference type="ARBA" id="ARBA00002201"/>
    </source>
</evidence>
<evidence type="ECO:0000313" key="21">
    <source>
        <dbReference type="Proteomes" id="UP000261360"/>
    </source>
</evidence>
<dbReference type="GO" id="GO:0005886">
    <property type="term" value="C:plasma membrane"/>
    <property type="evidence" value="ECO:0007669"/>
    <property type="project" value="TreeGrafter"/>
</dbReference>
<dbReference type="InterPro" id="IPR003961">
    <property type="entry name" value="FN3_dom"/>
</dbReference>
<dbReference type="InterPro" id="IPR013783">
    <property type="entry name" value="Ig-like_fold"/>
</dbReference>
<keyword evidence="7" id="KW-0356">Hemostasis</keyword>
<keyword evidence="6 17" id="KW-0812">Transmembrane</keyword>
<evidence type="ECO:0000256" key="10">
    <source>
        <dbReference type="ARBA" id="ARBA00023084"/>
    </source>
</evidence>
<dbReference type="PANTHER" id="PTHR20859:SF22">
    <property type="entry name" value="TISSUE FACTOR"/>
    <property type="match status" value="1"/>
</dbReference>
<keyword evidence="21" id="KW-1185">Reference proteome</keyword>
<dbReference type="STRING" id="1841481.ENSSLDP00000016313"/>
<evidence type="ECO:0000256" key="17">
    <source>
        <dbReference type="SAM" id="Phobius"/>
    </source>
</evidence>
<dbReference type="GO" id="GO:0002040">
    <property type="term" value="P:sprouting angiogenesis"/>
    <property type="evidence" value="ECO:0007669"/>
    <property type="project" value="Ensembl"/>
</dbReference>
<dbReference type="GeneTree" id="ENSGT00390000012668"/>
<dbReference type="GO" id="GO:0007596">
    <property type="term" value="P:blood coagulation"/>
    <property type="evidence" value="ECO:0007669"/>
    <property type="project" value="UniProtKB-KW"/>
</dbReference>
<dbReference type="PANTHER" id="PTHR20859">
    <property type="entry name" value="INTERFERON/INTERLEUKIN RECEPTOR"/>
    <property type="match status" value="1"/>
</dbReference>
<reference evidence="20" key="1">
    <citation type="submission" date="2025-08" db="UniProtKB">
        <authorList>
            <consortium name="Ensembl"/>
        </authorList>
    </citation>
    <scope>IDENTIFICATION</scope>
</reference>
<dbReference type="PRINTS" id="PR00346">
    <property type="entry name" value="TISSUEFACTOR"/>
</dbReference>
<comment type="function">
    <text evidence="1">Initiates blood coagulation by forming a complex with circulating factor VII or VIIa. The [TF:VIIa] complex activates factors IX or X by specific limited proteolysis. TF plays a role in normal hemostasis by initiating the cell-surface assembly and propagation of the coagulation protease cascade.</text>
</comment>
<feature type="domain" description="Interferon/interleukin receptor" evidence="19">
    <location>
        <begin position="130"/>
        <end position="235"/>
    </location>
</feature>